<accession>A0AAD9W3F7</accession>
<organism evidence="2 3">
    <name type="scientific">Phomopsis amygdali</name>
    <name type="common">Fusicoccum amygdali</name>
    <dbReference type="NCBI Taxonomy" id="1214568"/>
    <lineage>
        <taxon>Eukaryota</taxon>
        <taxon>Fungi</taxon>
        <taxon>Dikarya</taxon>
        <taxon>Ascomycota</taxon>
        <taxon>Pezizomycotina</taxon>
        <taxon>Sordariomycetes</taxon>
        <taxon>Sordariomycetidae</taxon>
        <taxon>Diaporthales</taxon>
        <taxon>Diaporthaceae</taxon>
        <taxon>Diaporthe</taxon>
    </lineage>
</organism>
<dbReference type="EMBL" id="JAUJFL010000005">
    <property type="protein sequence ID" value="KAK2603232.1"/>
    <property type="molecule type" value="Genomic_DNA"/>
</dbReference>
<evidence type="ECO:0000313" key="2">
    <source>
        <dbReference type="EMBL" id="KAK2603232.1"/>
    </source>
</evidence>
<feature type="compositionally biased region" description="Basic and acidic residues" evidence="1">
    <location>
        <begin position="35"/>
        <end position="45"/>
    </location>
</feature>
<proteinExistence type="predicted"/>
<dbReference type="Proteomes" id="UP001265746">
    <property type="component" value="Unassembled WGS sequence"/>
</dbReference>
<keyword evidence="3" id="KW-1185">Reference proteome</keyword>
<evidence type="ECO:0000313" key="3">
    <source>
        <dbReference type="Proteomes" id="UP001265746"/>
    </source>
</evidence>
<reference evidence="2" key="1">
    <citation type="submission" date="2023-06" db="EMBL/GenBank/DDBJ databases">
        <authorList>
            <person name="Noh H."/>
        </authorList>
    </citation>
    <scope>NUCLEOTIDE SEQUENCE</scope>
    <source>
        <strain evidence="2">DUCC20226</strain>
    </source>
</reference>
<protein>
    <submittedName>
        <fullName evidence="2">Uncharacterized protein</fullName>
    </submittedName>
</protein>
<feature type="compositionally biased region" description="Acidic residues" evidence="1">
    <location>
        <begin position="58"/>
        <end position="73"/>
    </location>
</feature>
<gene>
    <name evidence="2" type="ORF">N8I77_009703</name>
</gene>
<feature type="compositionally biased region" description="Basic and acidic residues" evidence="1">
    <location>
        <begin position="82"/>
        <end position="93"/>
    </location>
</feature>
<comment type="caution">
    <text evidence="2">The sequence shown here is derived from an EMBL/GenBank/DDBJ whole genome shotgun (WGS) entry which is preliminary data.</text>
</comment>
<sequence length="93" mass="9738">MNHHIRHIQISASTFDFQTMAPTKDPEATTAVDDPLEKAEAKKESGQAAQEGLKGEAELDEAIADAGGDDIDPEATSAADDSLEKAEAAKESG</sequence>
<dbReference type="AlphaFoldDB" id="A0AAD9W3F7"/>
<name>A0AAD9W3F7_PHOAM</name>
<evidence type="ECO:0000256" key="1">
    <source>
        <dbReference type="SAM" id="MobiDB-lite"/>
    </source>
</evidence>
<feature type="region of interest" description="Disordered" evidence="1">
    <location>
        <begin position="17"/>
        <end position="93"/>
    </location>
</feature>